<dbReference type="Proteomes" id="UP000286392">
    <property type="component" value="Unassembled WGS sequence"/>
</dbReference>
<accession>A0A395UQY2</accession>
<reference evidence="5 6" key="1">
    <citation type="submission" date="2018-08" db="EMBL/GenBank/DDBJ databases">
        <title>A genome reference for cultivated species of the human gut microbiota.</title>
        <authorList>
            <person name="Zou Y."/>
            <person name="Xue W."/>
            <person name="Luo G."/>
        </authorList>
    </citation>
    <scope>NUCLEOTIDE SEQUENCE [LARGE SCALE GENOMIC DNA]</scope>
    <source>
        <strain evidence="3 5">AF25-30LB</strain>
        <strain evidence="4 6">AF39-8AT</strain>
    </source>
</reference>
<comment type="caution">
    <text evidence="3">The sequence shown here is derived from an EMBL/GenBank/DDBJ whole genome shotgun (WGS) entry which is preliminary data.</text>
</comment>
<keyword evidence="1" id="KW-0175">Coiled coil</keyword>
<keyword evidence="2" id="KW-0812">Transmembrane</keyword>
<evidence type="ECO:0008006" key="7">
    <source>
        <dbReference type="Google" id="ProtNLM"/>
    </source>
</evidence>
<evidence type="ECO:0000313" key="6">
    <source>
        <dbReference type="Proteomes" id="UP000286392"/>
    </source>
</evidence>
<dbReference type="RefSeq" id="WP_117696961.1">
    <property type="nucleotide sequence ID" value="NZ_JACBPU010000046.1"/>
</dbReference>
<evidence type="ECO:0000313" key="5">
    <source>
        <dbReference type="Proteomes" id="UP000266497"/>
    </source>
</evidence>
<name>A0A395UQY2_PHOVU</name>
<evidence type="ECO:0000313" key="4">
    <source>
        <dbReference type="EMBL" id="RHK84337.1"/>
    </source>
</evidence>
<keyword evidence="2" id="KW-1133">Transmembrane helix</keyword>
<sequence>MWSFIILLVVFLVLRFKYKIIDILKSKFLIEINTMTIYTVVSIVVAIIALNIVNGRYLKSNQYIVNDQIEKTEPEKKRGEKYYIVNEDTIAEFLSMDGTSSNIWTKKAYSKSEKDKVDKIIEHLLPGYISMTHFLFTEKHSDNIDNQNYYGYYNNGVLTVRKSMAEKKEDLRFDMQNEISGTGIEFVTVFLAKMENFSKKIDDYDDNNKTLRKELIKFQSKNFPKARKEYFKNAKEQLWEKNIDVKLNGRNITFIGYMFVDNKVKKDTYEKIIDELTKLRFKRVSFQWYDGSETTYWNIDSKNDNEI</sequence>
<feature type="coiled-coil region" evidence="1">
    <location>
        <begin position="194"/>
        <end position="221"/>
    </location>
</feature>
<organism evidence="3 5">
    <name type="scientific">Phocaeicola vulgatus</name>
    <name type="common">Bacteroides vulgatus</name>
    <dbReference type="NCBI Taxonomy" id="821"/>
    <lineage>
        <taxon>Bacteria</taxon>
        <taxon>Pseudomonadati</taxon>
        <taxon>Bacteroidota</taxon>
        <taxon>Bacteroidia</taxon>
        <taxon>Bacteroidales</taxon>
        <taxon>Bacteroidaceae</taxon>
        <taxon>Phocaeicola</taxon>
    </lineage>
</organism>
<dbReference type="AlphaFoldDB" id="A0A395UQY2"/>
<dbReference type="Proteomes" id="UP000266497">
    <property type="component" value="Unassembled WGS sequence"/>
</dbReference>
<evidence type="ECO:0000313" key="3">
    <source>
        <dbReference type="EMBL" id="RGR38948.1"/>
    </source>
</evidence>
<evidence type="ECO:0000256" key="1">
    <source>
        <dbReference type="SAM" id="Coils"/>
    </source>
</evidence>
<keyword evidence="2" id="KW-0472">Membrane</keyword>
<proteinExistence type="predicted"/>
<dbReference type="EMBL" id="QRUD01000029">
    <property type="protein sequence ID" value="RGR38948.1"/>
    <property type="molecule type" value="Genomic_DNA"/>
</dbReference>
<evidence type="ECO:0000256" key="2">
    <source>
        <dbReference type="SAM" id="Phobius"/>
    </source>
</evidence>
<gene>
    <name evidence="4" type="ORF">DW043_17535</name>
    <name evidence="3" type="ORF">DWY53_11220</name>
</gene>
<protein>
    <recommendedName>
        <fullName evidence="7">Transmembrane protein</fullName>
    </recommendedName>
</protein>
<feature type="transmembrane region" description="Helical" evidence="2">
    <location>
        <begin position="35"/>
        <end position="53"/>
    </location>
</feature>
<dbReference type="EMBL" id="QROB01000030">
    <property type="protein sequence ID" value="RHK84337.1"/>
    <property type="molecule type" value="Genomic_DNA"/>
</dbReference>